<accession>F6YNN7</accession>
<name>F6YNN7_ORNAN</name>
<protein>
    <recommendedName>
        <fullName evidence="13">Vomeronasal type-1 receptor</fullName>
    </recommendedName>
</protein>
<keyword evidence="12 13" id="KW-0807">Transducer</keyword>
<comment type="subcellular location">
    <subcellularLocation>
        <location evidence="2 13">Cell membrane</location>
        <topology evidence="2 13">Multi-pass membrane protein</topology>
    </subcellularLocation>
</comment>
<keyword evidence="11" id="KW-0325">Glycoprotein</keyword>
<dbReference type="InParanoid" id="F6YNN7"/>
<evidence type="ECO:0000256" key="3">
    <source>
        <dbReference type="ARBA" id="ARBA00010663"/>
    </source>
</evidence>
<feature type="transmembrane region" description="Helical" evidence="13">
    <location>
        <begin position="231"/>
        <end position="249"/>
    </location>
</feature>
<sequence length="341" mass="38234">MILVFIKSLHQSVTGIGLLGNSILLIVYVRAFISQPCRKKPTDLILTHLTMANTVTLLTQGVPGMILVFGVKHVPNEMGCKMVLYLRRVSRGLSICSTSLMSVFQAIVMSPSNSCLAQLKPRAIRCILPSFIFLWALHIFMYINILVASAPIQNVTIVVNGHDIKYCSNVIWNHILTNTSFVSAVTLRDVFFVLLMSWASAYMVIVLYRHQKEVRHIHSTSLSPRSSPETRATHTILLLVTCFLVFYLINCSTNLSIHLGAWAVFRVSDTNTFLGACYPSFCPLVLISKDPRVSQPQWILEKVRVLFLPSDVTDGKFQAKRSRPLEQPLPGPSQSLSFEDR</sequence>
<evidence type="ECO:0000313" key="17">
    <source>
        <dbReference type="Proteomes" id="UP000002279"/>
    </source>
</evidence>
<evidence type="ECO:0000256" key="13">
    <source>
        <dbReference type="RuleBase" id="RU364061"/>
    </source>
</evidence>
<dbReference type="SUPFAM" id="SSF81321">
    <property type="entry name" value="Family A G protein-coupled receptor-like"/>
    <property type="match status" value="1"/>
</dbReference>
<evidence type="ECO:0000256" key="1">
    <source>
        <dbReference type="ARBA" id="ARBA00003878"/>
    </source>
</evidence>
<evidence type="ECO:0000256" key="9">
    <source>
        <dbReference type="ARBA" id="ARBA00023136"/>
    </source>
</evidence>
<evidence type="ECO:0000256" key="10">
    <source>
        <dbReference type="ARBA" id="ARBA00023170"/>
    </source>
</evidence>
<dbReference type="eggNOG" id="ENOG502RVMH">
    <property type="taxonomic scope" value="Eukaryota"/>
</dbReference>
<keyword evidence="7 13" id="KW-1133">Transmembrane helix</keyword>
<evidence type="ECO:0000256" key="6">
    <source>
        <dbReference type="ARBA" id="ARBA00022692"/>
    </source>
</evidence>
<keyword evidence="10 13" id="KW-0675">Receptor</keyword>
<keyword evidence="6 13" id="KW-0812">Transmembrane</keyword>
<dbReference type="GO" id="GO:0016503">
    <property type="term" value="F:pheromone receptor activity"/>
    <property type="evidence" value="ECO:0007669"/>
    <property type="project" value="InterPro"/>
</dbReference>
<comment type="function">
    <text evidence="1">Putative pheromone receptor.</text>
</comment>
<dbReference type="InterPro" id="IPR004072">
    <property type="entry name" value="Vmron_rcpt_1"/>
</dbReference>
<evidence type="ECO:0000256" key="2">
    <source>
        <dbReference type="ARBA" id="ARBA00004651"/>
    </source>
</evidence>
<evidence type="ECO:0000256" key="14">
    <source>
        <dbReference type="SAM" id="MobiDB-lite"/>
    </source>
</evidence>
<dbReference type="Proteomes" id="UP000002279">
    <property type="component" value="Chromosome X5"/>
</dbReference>
<keyword evidence="4 13" id="KW-1003">Cell membrane</keyword>
<keyword evidence="9 13" id="KW-0472">Membrane</keyword>
<feature type="domain" description="G-protein coupled receptors family 1 profile" evidence="15">
    <location>
        <begin position="20"/>
        <end position="248"/>
    </location>
</feature>
<feature type="transmembrane region" description="Helical" evidence="13">
    <location>
        <begin position="190"/>
        <end position="210"/>
    </location>
</feature>
<feature type="compositionally biased region" description="Polar residues" evidence="14">
    <location>
        <begin position="332"/>
        <end position="341"/>
    </location>
</feature>
<reference evidence="16" key="3">
    <citation type="submission" date="2025-09" db="UniProtKB">
        <authorList>
            <consortium name="Ensembl"/>
        </authorList>
    </citation>
    <scope>IDENTIFICATION</scope>
    <source>
        <strain evidence="16">Glennie</strain>
    </source>
</reference>
<dbReference type="PANTHER" id="PTHR24062">
    <property type="entry name" value="VOMERONASAL TYPE-1 RECEPTOR"/>
    <property type="match status" value="1"/>
</dbReference>
<feature type="transmembrane region" description="Helical" evidence="13">
    <location>
        <begin position="45"/>
        <end position="69"/>
    </location>
</feature>
<feature type="transmembrane region" description="Helical" evidence="13">
    <location>
        <begin position="131"/>
        <end position="152"/>
    </location>
</feature>
<dbReference type="Gene3D" id="1.20.1070.10">
    <property type="entry name" value="Rhodopsin 7-helix transmembrane proteins"/>
    <property type="match status" value="1"/>
</dbReference>
<dbReference type="GO" id="GO:0005886">
    <property type="term" value="C:plasma membrane"/>
    <property type="evidence" value="ECO:0000318"/>
    <property type="project" value="GO_Central"/>
</dbReference>
<proteinExistence type="inferred from homology"/>
<dbReference type="Pfam" id="PF03402">
    <property type="entry name" value="V1R"/>
    <property type="match status" value="1"/>
</dbReference>
<evidence type="ECO:0000259" key="15">
    <source>
        <dbReference type="PROSITE" id="PS50262"/>
    </source>
</evidence>
<dbReference type="GeneTree" id="ENSGT00960000186612"/>
<evidence type="ECO:0000256" key="12">
    <source>
        <dbReference type="ARBA" id="ARBA00023224"/>
    </source>
</evidence>
<dbReference type="PROSITE" id="PS50262">
    <property type="entry name" value="G_PROTEIN_RECEP_F1_2"/>
    <property type="match status" value="1"/>
</dbReference>
<dbReference type="GO" id="GO:0019236">
    <property type="term" value="P:response to pheromone"/>
    <property type="evidence" value="ECO:0007669"/>
    <property type="project" value="UniProtKB-KW"/>
</dbReference>
<dbReference type="Ensembl" id="ENSOANT00000016856.2">
    <property type="protein sequence ID" value="ENSOANP00000016853.2"/>
    <property type="gene ID" value="ENSOANG00000045677.1"/>
</dbReference>
<evidence type="ECO:0000256" key="5">
    <source>
        <dbReference type="ARBA" id="ARBA00022507"/>
    </source>
</evidence>
<evidence type="ECO:0000256" key="11">
    <source>
        <dbReference type="ARBA" id="ARBA00023180"/>
    </source>
</evidence>
<feature type="transmembrane region" description="Helical" evidence="13">
    <location>
        <begin position="12"/>
        <end position="33"/>
    </location>
</feature>
<dbReference type="AlphaFoldDB" id="F6YNN7"/>
<dbReference type="GO" id="GO:0005550">
    <property type="term" value="F:pheromone binding"/>
    <property type="evidence" value="ECO:0000318"/>
    <property type="project" value="GO_Central"/>
</dbReference>
<dbReference type="GO" id="GO:0007606">
    <property type="term" value="P:sensory perception of chemical stimulus"/>
    <property type="evidence" value="ECO:0007669"/>
    <property type="project" value="UniProtKB-ARBA"/>
</dbReference>
<evidence type="ECO:0000256" key="4">
    <source>
        <dbReference type="ARBA" id="ARBA00022475"/>
    </source>
</evidence>
<reference evidence="16 17" key="1">
    <citation type="journal article" date="2008" name="Nature">
        <title>Genome analysis of the platypus reveals unique signatures of evolution.</title>
        <authorList>
            <person name="Warren W.C."/>
            <person name="Hillier L.W."/>
            <person name="Marshall Graves J.A."/>
            <person name="Birney E."/>
            <person name="Ponting C.P."/>
            <person name="Grutzner F."/>
            <person name="Belov K."/>
            <person name="Miller W."/>
            <person name="Clarke L."/>
            <person name="Chinwalla A.T."/>
            <person name="Yang S.P."/>
            <person name="Heger A."/>
            <person name="Locke D.P."/>
            <person name="Miethke P."/>
            <person name="Waters P.D."/>
            <person name="Veyrunes F."/>
            <person name="Fulton L."/>
            <person name="Fulton B."/>
            <person name="Graves T."/>
            <person name="Wallis J."/>
            <person name="Puente X.S."/>
            <person name="Lopez-Otin C."/>
            <person name="Ordonez G.R."/>
            <person name="Eichler E.E."/>
            <person name="Chen L."/>
            <person name="Cheng Z."/>
            <person name="Deakin J.E."/>
            <person name="Alsop A."/>
            <person name="Thompson K."/>
            <person name="Kirby P."/>
            <person name="Papenfuss A.T."/>
            <person name="Wakefield M.J."/>
            <person name="Olender T."/>
            <person name="Lancet D."/>
            <person name="Huttley G.A."/>
            <person name="Smit A.F."/>
            <person name="Pask A."/>
            <person name="Temple-Smith P."/>
            <person name="Batzer M.A."/>
            <person name="Walker J.A."/>
            <person name="Konkel M.K."/>
            <person name="Harris R.S."/>
            <person name="Whittington C.M."/>
            <person name="Wong E.S."/>
            <person name="Gemmell N.J."/>
            <person name="Buschiazzo E."/>
            <person name="Vargas Jentzsch I.M."/>
            <person name="Merkel A."/>
            <person name="Schmitz J."/>
            <person name="Zemann A."/>
            <person name="Churakov G."/>
            <person name="Kriegs J.O."/>
            <person name="Brosius J."/>
            <person name="Murchison E.P."/>
            <person name="Sachidanandam R."/>
            <person name="Smith C."/>
            <person name="Hannon G.J."/>
            <person name="Tsend-Ayush E."/>
            <person name="McMillan D."/>
            <person name="Attenborough R."/>
            <person name="Rens W."/>
            <person name="Ferguson-Smith M."/>
            <person name="Lefevre C.M."/>
            <person name="Sharp J.A."/>
            <person name="Nicholas K.R."/>
            <person name="Ray D.A."/>
            <person name="Kube M."/>
            <person name="Reinhardt R."/>
            <person name="Pringle T.H."/>
            <person name="Taylor J."/>
            <person name="Jones R.C."/>
            <person name="Nixon B."/>
            <person name="Dacheux J.L."/>
            <person name="Niwa H."/>
            <person name="Sekita Y."/>
            <person name="Huang X."/>
            <person name="Stark A."/>
            <person name="Kheradpour P."/>
            <person name="Kellis M."/>
            <person name="Flicek P."/>
            <person name="Chen Y."/>
            <person name="Webber C."/>
            <person name="Hardison R."/>
            <person name="Nelson J."/>
            <person name="Hallsworth-Pepin K."/>
            <person name="Delehaunty K."/>
            <person name="Markovic C."/>
            <person name="Minx P."/>
            <person name="Feng Y."/>
            <person name="Kremitzki C."/>
            <person name="Mitreva M."/>
            <person name="Glasscock J."/>
            <person name="Wylie T."/>
            <person name="Wohldmann P."/>
            <person name="Thiru P."/>
            <person name="Nhan M.N."/>
            <person name="Pohl C.S."/>
            <person name="Smith S.M."/>
            <person name="Hou S."/>
            <person name="Nefedov M."/>
            <person name="de Jong P.J."/>
            <person name="Renfree M.B."/>
            <person name="Mardis E.R."/>
            <person name="Wilson R.K."/>
        </authorList>
    </citation>
    <scope>NUCLEOTIDE SEQUENCE [LARGE SCALE GENOMIC DNA]</scope>
    <source>
        <strain evidence="16 17">Glennie</strain>
    </source>
</reference>
<dbReference type="InterPro" id="IPR017452">
    <property type="entry name" value="GPCR_Rhodpsn_7TM"/>
</dbReference>
<organism evidence="16 17">
    <name type="scientific">Ornithorhynchus anatinus</name>
    <name type="common">Duckbill platypus</name>
    <dbReference type="NCBI Taxonomy" id="9258"/>
    <lineage>
        <taxon>Eukaryota</taxon>
        <taxon>Metazoa</taxon>
        <taxon>Chordata</taxon>
        <taxon>Craniata</taxon>
        <taxon>Vertebrata</taxon>
        <taxon>Euteleostomi</taxon>
        <taxon>Mammalia</taxon>
        <taxon>Monotremata</taxon>
        <taxon>Ornithorhynchidae</taxon>
        <taxon>Ornithorhynchus</taxon>
    </lineage>
</organism>
<gene>
    <name evidence="16" type="primary">LOC107547807</name>
</gene>
<keyword evidence="17" id="KW-1185">Reference proteome</keyword>
<evidence type="ECO:0000256" key="8">
    <source>
        <dbReference type="ARBA" id="ARBA00023040"/>
    </source>
</evidence>
<reference evidence="16" key="2">
    <citation type="submission" date="2025-08" db="UniProtKB">
        <authorList>
            <consortium name="Ensembl"/>
        </authorList>
    </citation>
    <scope>IDENTIFICATION</scope>
    <source>
        <strain evidence="16">Glennie</strain>
    </source>
</reference>
<keyword evidence="5 13" id="KW-0589">Pheromone response</keyword>
<dbReference type="PRINTS" id="PR01534">
    <property type="entry name" value="VOMERONASL1R"/>
</dbReference>
<keyword evidence="8 13" id="KW-0297">G-protein coupled receptor</keyword>
<evidence type="ECO:0000256" key="7">
    <source>
        <dbReference type="ARBA" id="ARBA00022989"/>
    </source>
</evidence>
<feature type="region of interest" description="Disordered" evidence="14">
    <location>
        <begin position="317"/>
        <end position="341"/>
    </location>
</feature>
<comment type="similarity">
    <text evidence="3 13">Belongs to the G-protein coupled receptor 1 family.</text>
</comment>
<evidence type="ECO:0000313" key="16">
    <source>
        <dbReference type="Ensembl" id="ENSOANP00000016853.2"/>
    </source>
</evidence>
<dbReference type="FunFam" id="1.20.1070.10:FF:000033">
    <property type="entry name" value="Vomeronasal type-1 receptor"/>
    <property type="match status" value="1"/>
</dbReference>